<keyword evidence="1" id="KW-0472">Membrane</keyword>
<dbReference type="AlphaFoldDB" id="C6Y1R0"/>
<dbReference type="InterPro" id="IPR032508">
    <property type="entry name" value="FecR_C"/>
</dbReference>
<dbReference type="Proteomes" id="UP000000852">
    <property type="component" value="Chromosome"/>
</dbReference>
<keyword evidence="1" id="KW-1133">Transmembrane helix</keyword>
<dbReference type="STRING" id="485917.Phep_2853"/>
<accession>C6Y1R0</accession>
<dbReference type="PIRSF" id="PIRSF018266">
    <property type="entry name" value="FecR"/>
    <property type="match status" value="1"/>
</dbReference>
<dbReference type="KEGG" id="phe:Phep_2853"/>
<feature type="domain" description="Protein FecR C-terminal" evidence="3">
    <location>
        <begin position="302"/>
        <end position="369"/>
    </location>
</feature>
<protein>
    <submittedName>
        <fullName evidence="4">FecR protein</fullName>
    </submittedName>
</protein>
<keyword evidence="5" id="KW-1185">Reference proteome</keyword>
<gene>
    <name evidence="4" type="ordered locus">Phep_2853</name>
</gene>
<dbReference type="InterPro" id="IPR006860">
    <property type="entry name" value="FecR"/>
</dbReference>
<evidence type="ECO:0000259" key="3">
    <source>
        <dbReference type="Pfam" id="PF16344"/>
    </source>
</evidence>
<dbReference type="Gene3D" id="2.60.120.1440">
    <property type="match status" value="1"/>
</dbReference>
<dbReference type="PANTHER" id="PTHR30273:SF2">
    <property type="entry name" value="PROTEIN FECR"/>
    <property type="match status" value="1"/>
</dbReference>
<proteinExistence type="predicted"/>
<evidence type="ECO:0000259" key="2">
    <source>
        <dbReference type="Pfam" id="PF04773"/>
    </source>
</evidence>
<dbReference type="OrthoDB" id="1099963at2"/>
<dbReference type="Gene3D" id="3.55.50.30">
    <property type="match status" value="1"/>
</dbReference>
<dbReference type="Pfam" id="PF16344">
    <property type="entry name" value="FecR_C"/>
    <property type="match status" value="1"/>
</dbReference>
<dbReference type="HOGENOM" id="CLU_050192_1_0_10"/>
<feature type="domain" description="FecR protein" evidence="2">
    <location>
        <begin position="164"/>
        <end position="260"/>
    </location>
</feature>
<evidence type="ECO:0000313" key="5">
    <source>
        <dbReference type="Proteomes" id="UP000000852"/>
    </source>
</evidence>
<dbReference type="InterPro" id="IPR012373">
    <property type="entry name" value="Ferrdict_sens_TM"/>
</dbReference>
<dbReference type="GO" id="GO:0016989">
    <property type="term" value="F:sigma factor antagonist activity"/>
    <property type="evidence" value="ECO:0007669"/>
    <property type="project" value="TreeGrafter"/>
</dbReference>
<evidence type="ECO:0000313" key="4">
    <source>
        <dbReference type="EMBL" id="ACU05052.1"/>
    </source>
</evidence>
<name>C6Y1R0_PEDHD</name>
<feature type="transmembrane region" description="Helical" evidence="1">
    <location>
        <begin position="69"/>
        <end position="89"/>
    </location>
</feature>
<sequence length="371" mass="40860">MQNYEARDLLNKYQAGKATDEEIDLLLHWVQQIEPENQPEFKSSDLDEVTAKIWNKISTANKKRRVIKLSYLSGIAAAIAAIVFGVFFFKAPGKPEPGSGAANYTNDIAPGKNTATLTLANGKTILLSDVKTGVIIDKNSLEYNDGSAVERGDSDLRQDGEPVTITTPRGGTYQVRLPDGSKVWLNAASSLTYTAPLNERGGIRKVELSGEAYFEVFRNKNQPFVVTAKNLTTTVLGTHFNINAYEDEPAIKTTLLEGSVLVAVDGLNKKLSPGFEAVNKGGNIELNKVDVATAVAWKNKQFLFESENIQTIMRMIERWYDVEIIYEGPVTKDNFSGGVSRFDQLSKVLQSLESAGAVHFKIQGRKIYVSQ</sequence>
<dbReference type="eggNOG" id="COG3712">
    <property type="taxonomic scope" value="Bacteria"/>
</dbReference>
<dbReference type="Pfam" id="PF04773">
    <property type="entry name" value="FecR"/>
    <property type="match status" value="1"/>
</dbReference>
<dbReference type="EMBL" id="CP001681">
    <property type="protein sequence ID" value="ACU05052.1"/>
    <property type="molecule type" value="Genomic_DNA"/>
</dbReference>
<reference evidence="4 5" key="1">
    <citation type="journal article" date="2009" name="Stand. Genomic Sci.">
        <title>Complete genome sequence of Pedobacter heparinus type strain (HIM 762-3).</title>
        <authorList>
            <person name="Han C."/>
            <person name="Spring S."/>
            <person name="Lapidus A."/>
            <person name="Del Rio T.G."/>
            <person name="Tice H."/>
            <person name="Copeland A."/>
            <person name="Cheng J.F."/>
            <person name="Lucas S."/>
            <person name="Chen F."/>
            <person name="Nolan M."/>
            <person name="Bruce D."/>
            <person name="Goodwin L."/>
            <person name="Pitluck S."/>
            <person name="Ivanova N."/>
            <person name="Mavromatis K."/>
            <person name="Mikhailova N."/>
            <person name="Pati A."/>
            <person name="Chen A."/>
            <person name="Palaniappan K."/>
            <person name="Land M."/>
            <person name="Hauser L."/>
            <person name="Chang Y.J."/>
            <person name="Jeffries C.C."/>
            <person name="Saunders E."/>
            <person name="Chertkov O."/>
            <person name="Brettin T."/>
            <person name="Goker M."/>
            <person name="Rohde M."/>
            <person name="Bristow J."/>
            <person name="Eisen J.A."/>
            <person name="Markowitz V."/>
            <person name="Hugenholtz P."/>
            <person name="Kyrpides N.C."/>
            <person name="Klenk H.P."/>
            <person name="Detter J.C."/>
        </authorList>
    </citation>
    <scope>NUCLEOTIDE SEQUENCE [LARGE SCALE GENOMIC DNA]</scope>
    <source>
        <strain evidence="5">ATCC 13125 / DSM 2366 / CIP 104194 / JCM 7457 / NBRC 12017 / NCIMB 9290 / NRRL B-14731 / HIM 762-3</strain>
    </source>
</reference>
<evidence type="ECO:0000256" key="1">
    <source>
        <dbReference type="SAM" id="Phobius"/>
    </source>
</evidence>
<keyword evidence="1" id="KW-0812">Transmembrane</keyword>
<dbReference type="RefSeq" id="WP_015808663.1">
    <property type="nucleotide sequence ID" value="NC_013061.1"/>
</dbReference>
<organism evidence="4 5">
    <name type="scientific">Pedobacter heparinus (strain ATCC 13125 / DSM 2366 / CIP 104194 / JCM 7457 / NBRC 12017 / NCIMB 9290 / NRRL B-14731 / HIM 762-3)</name>
    <dbReference type="NCBI Taxonomy" id="485917"/>
    <lineage>
        <taxon>Bacteria</taxon>
        <taxon>Pseudomonadati</taxon>
        <taxon>Bacteroidota</taxon>
        <taxon>Sphingobacteriia</taxon>
        <taxon>Sphingobacteriales</taxon>
        <taxon>Sphingobacteriaceae</taxon>
        <taxon>Pedobacter</taxon>
    </lineage>
</organism>
<dbReference type="PANTHER" id="PTHR30273">
    <property type="entry name" value="PERIPLASMIC SIGNAL SENSOR AND SIGMA FACTOR ACTIVATOR FECR-RELATED"/>
    <property type="match status" value="1"/>
</dbReference>